<dbReference type="Proteomes" id="UP000034934">
    <property type="component" value="Unassembled WGS sequence"/>
</dbReference>
<dbReference type="PANTHER" id="PTHR43649:SF12">
    <property type="entry name" value="DIACETYLCHITOBIOSE BINDING PROTEIN DASA"/>
    <property type="match status" value="1"/>
</dbReference>
<comment type="caution">
    <text evidence="2">The sequence shown here is derived from an EMBL/GenBank/DDBJ whole genome shotgun (WGS) entry which is preliminary data.</text>
</comment>
<dbReference type="SUPFAM" id="SSF53850">
    <property type="entry name" value="Periplasmic binding protein-like II"/>
    <property type="match status" value="1"/>
</dbReference>
<feature type="transmembrane region" description="Helical" evidence="1">
    <location>
        <begin position="7"/>
        <end position="28"/>
    </location>
</feature>
<evidence type="ECO:0000313" key="3">
    <source>
        <dbReference type="Proteomes" id="UP000034934"/>
    </source>
</evidence>
<keyword evidence="1" id="KW-1133">Transmembrane helix</keyword>
<dbReference type="AlphaFoldDB" id="A0A0F9YW15"/>
<dbReference type="InterPro" id="IPR006059">
    <property type="entry name" value="SBP"/>
</dbReference>
<gene>
    <name evidence="2" type="ORF">UR19_C0001G0015</name>
</gene>
<dbReference type="Gene3D" id="3.40.190.10">
    <property type="entry name" value="Periplasmic binding protein-like II"/>
    <property type="match status" value="1"/>
</dbReference>
<dbReference type="EMBL" id="LBOG01000001">
    <property type="protein sequence ID" value="KKP30631.1"/>
    <property type="molecule type" value="Genomic_DNA"/>
</dbReference>
<reference evidence="2 3" key="1">
    <citation type="journal article" date="2015" name="Nature">
        <title>rRNA introns, odd ribosomes, and small enigmatic genomes across a large radiation of phyla.</title>
        <authorList>
            <person name="Brown C.T."/>
            <person name="Hug L.A."/>
            <person name="Thomas B.C."/>
            <person name="Sharon I."/>
            <person name="Castelle C.J."/>
            <person name="Singh A."/>
            <person name="Wilkins M.J."/>
            <person name="Williams K.H."/>
            <person name="Banfield J.F."/>
        </authorList>
    </citation>
    <scope>NUCLEOTIDE SEQUENCE [LARGE SCALE GENOMIC DNA]</scope>
</reference>
<evidence type="ECO:0000256" key="1">
    <source>
        <dbReference type="SAM" id="Phobius"/>
    </source>
</evidence>
<dbReference type="PANTHER" id="PTHR43649">
    <property type="entry name" value="ARABINOSE-BINDING PROTEIN-RELATED"/>
    <property type="match status" value="1"/>
</dbReference>
<dbReference type="Pfam" id="PF13416">
    <property type="entry name" value="SBP_bac_8"/>
    <property type="match status" value="1"/>
</dbReference>
<evidence type="ECO:0008006" key="4">
    <source>
        <dbReference type="Google" id="ProtNLM"/>
    </source>
</evidence>
<proteinExistence type="predicted"/>
<accession>A0A0F9YW15</accession>
<name>A0A0F9YW15_9BACT</name>
<organism evidence="2 3">
    <name type="scientific">Candidatus Nomurabacteria bacterium GW2011_GWF1_31_48</name>
    <dbReference type="NCBI Taxonomy" id="1618767"/>
    <lineage>
        <taxon>Bacteria</taxon>
        <taxon>Candidatus Nomuraibacteriota</taxon>
    </lineage>
</organism>
<dbReference type="InterPro" id="IPR050490">
    <property type="entry name" value="Bact_solute-bd_prot1"/>
</dbReference>
<sequence>MKGNFQIIVLIIFIAAAVLGVFVFSGAIPIGKNTNTGGQGTVVLWGTVKSQILNPLIQEFNRNNNTFIVKYEEKSVDTFDNDLLEALAAGAGPDIFFITDDLILKYSNKIFTIPYSSLPLNIFKNNFIGAAEVFLTSNGVLAFPLAVDPMMMYYNRTILDANSIAYPPVYWDEFNNLVPILTKKDDNGALQKSTVAMGQFSNILYAKEILSTFFMQAENSIISEKDGVFLSTLGNDNKKYDLGLILKFYTDFADPLKDVYSWNKSFSNSRDAFSEENLAFYFGFASELKSLINKNPNQNFLVAPMPQIRNSTLKLTSGHTTGIAISSFSKNLNTAFIVANLMSNGNFASDFANSLGIAPVRRELLKVVPTDAYLSTFYTSAFFAKSWTDPSSKDTNDIFKNMVEKVLSNSMTTKEAIRDASAKLQLLLIK</sequence>
<protein>
    <recommendedName>
        <fullName evidence="4">Extracellular solute-binding protein family 1</fullName>
    </recommendedName>
</protein>
<keyword evidence="1" id="KW-0472">Membrane</keyword>
<evidence type="ECO:0000313" key="2">
    <source>
        <dbReference type="EMBL" id="KKP30631.1"/>
    </source>
</evidence>
<keyword evidence="1" id="KW-0812">Transmembrane</keyword>